<dbReference type="PANTHER" id="PTHR30561:SF1">
    <property type="entry name" value="MULTIDRUG TRANSPORTER EMRE"/>
    <property type="match status" value="1"/>
</dbReference>
<organism evidence="9 10">
    <name type="scientific">Streptomyces zhihengii</name>
    <dbReference type="NCBI Taxonomy" id="1818004"/>
    <lineage>
        <taxon>Bacteria</taxon>
        <taxon>Bacillati</taxon>
        <taxon>Actinomycetota</taxon>
        <taxon>Actinomycetes</taxon>
        <taxon>Kitasatosporales</taxon>
        <taxon>Streptomycetaceae</taxon>
        <taxon>Streptomyces</taxon>
    </lineage>
</organism>
<keyword evidence="10" id="KW-1185">Reference proteome</keyword>
<keyword evidence="3" id="KW-1003">Cell membrane</keyword>
<evidence type="ECO:0000256" key="2">
    <source>
        <dbReference type="ARBA" id="ARBA00022448"/>
    </source>
</evidence>
<evidence type="ECO:0000256" key="7">
    <source>
        <dbReference type="RuleBase" id="RU003942"/>
    </source>
</evidence>
<protein>
    <submittedName>
        <fullName evidence="9">QacE family quaternary ammonium compound efflux SMR transporter</fullName>
    </submittedName>
</protein>
<gene>
    <name evidence="9" type="ORF">JE024_35095</name>
</gene>
<dbReference type="RefSeq" id="WP_205377899.1">
    <property type="nucleotide sequence ID" value="NZ_JAFEJA010000002.1"/>
</dbReference>
<evidence type="ECO:0000256" key="1">
    <source>
        <dbReference type="ARBA" id="ARBA00004651"/>
    </source>
</evidence>
<dbReference type="Gene3D" id="1.10.3730.20">
    <property type="match status" value="1"/>
</dbReference>
<dbReference type="Proteomes" id="UP000664109">
    <property type="component" value="Unassembled WGS sequence"/>
</dbReference>
<keyword evidence="6 8" id="KW-0472">Membrane</keyword>
<evidence type="ECO:0000256" key="6">
    <source>
        <dbReference type="ARBA" id="ARBA00023136"/>
    </source>
</evidence>
<evidence type="ECO:0000313" key="9">
    <source>
        <dbReference type="EMBL" id="MBM9623818.1"/>
    </source>
</evidence>
<evidence type="ECO:0000256" key="8">
    <source>
        <dbReference type="SAM" id="Phobius"/>
    </source>
</evidence>
<sequence>MKKWLLLVAAILLEVTATLSLRGALDHPALYLVVAAGYIGAFTVLSLVLRAGLPLGVAYGIWGASGVALTAVLATFIFGDPLTALMGVGIALVIAGVLCVELGTQAAHARQNQDTQGAAS</sequence>
<evidence type="ECO:0000313" key="10">
    <source>
        <dbReference type="Proteomes" id="UP000664109"/>
    </source>
</evidence>
<feature type="transmembrane region" description="Helical" evidence="8">
    <location>
        <begin position="84"/>
        <end position="103"/>
    </location>
</feature>
<evidence type="ECO:0000256" key="4">
    <source>
        <dbReference type="ARBA" id="ARBA00022692"/>
    </source>
</evidence>
<dbReference type="Pfam" id="PF00893">
    <property type="entry name" value="Multi_Drug_Res"/>
    <property type="match status" value="1"/>
</dbReference>
<dbReference type="EMBL" id="JAFEJA010000002">
    <property type="protein sequence ID" value="MBM9623818.1"/>
    <property type="molecule type" value="Genomic_DNA"/>
</dbReference>
<comment type="caution">
    <text evidence="9">The sequence shown here is derived from an EMBL/GenBank/DDBJ whole genome shotgun (WGS) entry which is preliminary data.</text>
</comment>
<dbReference type="SUPFAM" id="SSF103481">
    <property type="entry name" value="Multidrug resistance efflux transporter EmrE"/>
    <property type="match status" value="1"/>
</dbReference>
<reference evidence="9 10" key="1">
    <citation type="journal article" date="2016" name="Arch. Microbiol.">
        <title>Streptomyces zhihengii sp. nov., isolated from rhizospheric soil of Psammosilene tunicoides.</title>
        <authorList>
            <person name="Huang M.J."/>
            <person name="Fei J.J."/>
            <person name="Salam N."/>
            <person name="Kim C.J."/>
            <person name="Hozzein W.N."/>
            <person name="Xiao M."/>
            <person name="Huang H.Q."/>
            <person name="Li W.J."/>
        </authorList>
    </citation>
    <scope>NUCLEOTIDE SEQUENCE [LARGE SCALE GENOMIC DNA]</scope>
    <source>
        <strain evidence="9 10">YIM T102</strain>
    </source>
</reference>
<accession>A0ABS2V2J0</accession>
<evidence type="ECO:0000256" key="5">
    <source>
        <dbReference type="ARBA" id="ARBA00022989"/>
    </source>
</evidence>
<dbReference type="InterPro" id="IPR045324">
    <property type="entry name" value="Small_multidrug_res"/>
</dbReference>
<feature type="transmembrane region" description="Helical" evidence="8">
    <location>
        <begin position="30"/>
        <end position="49"/>
    </location>
</feature>
<evidence type="ECO:0000256" key="3">
    <source>
        <dbReference type="ARBA" id="ARBA00022475"/>
    </source>
</evidence>
<dbReference type="InterPro" id="IPR037185">
    <property type="entry name" value="EmrE-like"/>
</dbReference>
<name>A0ABS2V2J0_9ACTN</name>
<keyword evidence="2" id="KW-0813">Transport</keyword>
<feature type="transmembrane region" description="Helical" evidence="8">
    <location>
        <begin position="56"/>
        <end position="78"/>
    </location>
</feature>
<dbReference type="InterPro" id="IPR000390">
    <property type="entry name" value="Small_drug/metabolite_transptr"/>
</dbReference>
<keyword evidence="5 8" id="KW-1133">Transmembrane helix</keyword>
<keyword evidence="4 7" id="KW-0812">Transmembrane</keyword>
<comment type="subcellular location">
    <subcellularLocation>
        <location evidence="1 7">Cell membrane</location>
        <topology evidence="1 7">Multi-pass membrane protein</topology>
    </subcellularLocation>
</comment>
<proteinExistence type="inferred from homology"/>
<dbReference type="PANTHER" id="PTHR30561">
    <property type="entry name" value="SMR FAMILY PROTON-DEPENDENT DRUG EFFLUX TRANSPORTER SUGE"/>
    <property type="match status" value="1"/>
</dbReference>
<comment type="similarity">
    <text evidence="7">Belongs to the drug/metabolite transporter (DMT) superfamily. Small multidrug resistance (SMR) (TC 2.A.7.1) family.</text>
</comment>